<name>A0ACC3SD54_9PEZI</name>
<evidence type="ECO:0000313" key="2">
    <source>
        <dbReference type="Proteomes" id="UP001320706"/>
    </source>
</evidence>
<accession>A0ACC3SD54</accession>
<sequence length="622" mass="70134">MTKKQCTTCDRHLARWRFPKQPSGIACQHHNHTCRSCLHGWLEAEVATKHWDRVSCPECSVILRYEDVKAFALPATFDKYDKAALRAAISVDPDFRWCLNSSCGSGQYHFGGVDEPAFTCYSCGHSHCVLCELPWHQGPCSELSEVALTSKGRSPWGLIARCLRGGASGSASPNASLSKYHPNYYRCEPLVVAPEGNIGSEYLDASLFWPNNTLSAAAGDKPSNAATSGGGSHRKRGKSGGKTVESRRRRYEAKSEAYMTEWTKPCPGCKRMFEKDDGCDHIVCTMCDTAFCFACLVIYRPDRNEAPHQRSCPNYYELDPYYDADYVEYQAGFEGLEEGDLDLLFHPDDLPPHSKRPTGPLPSPSTTTDEKPPRLTRRKTCISCDSSVALNQFPKQRRPADHNHERNTCFSCFRAWIKGQLDVQSWDQITCPECATVLSYSEIKAIASASVFEVYDKASLRAAISTDPEFRYCLSPTCTSGQLHPGGVDEPIFTCQACGARHCVVCDRPWHEGEPCPAARARLEREREEEAREEERRAAGERDERRRAELERRRLEGQRVAEERRRNEQLVYAQEQASARAVHQISKACPNCKRRIEKRGGCDHMTFLLDMHGLLHRNQQSR</sequence>
<keyword evidence="2" id="KW-1185">Reference proteome</keyword>
<comment type="caution">
    <text evidence="1">The sequence shown here is derived from an EMBL/GenBank/DDBJ whole genome shotgun (WGS) entry which is preliminary data.</text>
</comment>
<proteinExistence type="predicted"/>
<organism evidence="1 2">
    <name type="scientific">Zalaria obscura</name>
    <dbReference type="NCBI Taxonomy" id="2024903"/>
    <lineage>
        <taxon>Eukaryota</taxon>
        <taxon>Fungi</taxon>
        <taxon>Dikarya</taxon>
        <taxon>Ascomycota</taxon>
        <taxon>Pezizomycotina</taxon>
        <taxon>Dothideomycetes</taxon>
        <taxon>Dothideomycetidae</taxon>
        <taxon>Dothideales</taxon>
        <taxon>Zalariaceae</taxon>
        <taxon>Zalaria</taxon>
    </lineage>
</organism>
<gene>
    <name evidence="1" type="ORF">M8818_004028</name>
</gene>
<dbReference type="Proteomes" id="UP001320706">
    <property type="component" value="Unassembled WGS sequence"/>
</dbReference>
<protein>
    <submittedName>
        <fullName evidence="1">Uncharacterized protein</fullName>
    </submittedName>
</protein>
<dbReference type="EMBL" id="JAMKPW020000019">
    <property type="protein sequence ID" value="KAK8207990.1"/>
    <property type="molecule type" value="Genomic_DNA"/>
</dbReference>
<reference evidence="1" key="1">
    <citation type="submission" date="2024-02" db="EMBL/GenBank/DDBJ databases">
        <title>Metagenome Assembled Genome of Zalaria obscura JY119.</title>
        <authorList>
            <person name="Vighnesh L."/>
            <person name="Jagadeeshwari U."/>
            <person name="Venkata Ramana C."/>
            <person name="Sasikala C."/>
        </authorList>
    </citation>
    <scope>NUCLEOTIDE SEQUENCE</scope>
    <source>
        <strain evidence="1">JY119</strain>
    </source>
</reference>
<evidence type="ECO:0000313" key="1">
    <source>
        <dbReference type="EMBL" id="KAK8207990.1"/>
    </source>
</evidence>